<dbReference type="AlphaFoldDB" id="A0AA41UI03"/>
<keyword evidence="1" id="KW-0560">Oxidoreductase</keyword>
<evidence type="ECO:0000259" key="2">
    <source>
        <dbReference type="Pfam" id="PF00248"/>
    </source>
</evidence>
<evidence type="ECO:0000256" key="1">
    <source>
        <dbReference type="ARBA" id="ARBA00023002"/>
    </source>
</evidence>
<evidence type="ECO:0000313" key="3">
    <source>
        <dbReference type="EMBL" id="MCI4658989.1"/>
    </source>
</evidence>
<dbReference type="GO" id="GO:0005829">
    <property type="term" value="C:cytosol"/>
    <property type="evidence" value="ECO:0007669"/>
    <property type="project" value="TreeGrafter"/>
</dbReference>
<dbReference type="Gene3D" id="3.20.20.100">
    <property type="entry name" value="NADP-dependent oxidoreductase domain"/>
    <property type="match status" value="1"/>
</dbReference>
<dbReference type="InterPro" id="IPR023210">
    <property type="entry name" value="NADP_OxRdtase_dom"/>
</dbReference>
<dbReference type="EMBL" id="JALGAR010000004">
    <property type="protein sequence ID" value="MCI4658989.1"/>
    <property type="molecule type" value="Genomic_DNA"/>
</dbReference>
<dbReference type="InterPro" id="IPR050523">
    <property type="entry name" value="AKR_Detox_Biosynth"/>
</dbReference>
<gene>
    <name evidence="3" type="ORF">MQH31_14350</name>
</gene>
<dbReference type="InterPro" id="IPR018170">
    <property type="entry name" value="Aldo/ket_reductase_CS"/>
</dbReference>
<dbReference type="Pfam" id="PF00248">
    <property type="entry name" value="Aldo_ket_red"/>
    <property type="match status" value="1"/>
</dbReference>
<dbReference type="Proteomes" id="UP001165341">
    <property type="component" value="Unassembled WGS sequence"/>
</dbReference>
<proteinExistence type="predicted"/>
<name>A0AA41UI03_9MICO</name>
<keyword evidence="4" id="KW-1185">Reference proteome</keyword>
<feature type="domain" description="NADP-dependent oxidoreductase" evidence="2">
    <location>
        <begin position="13"/>
        <end position="309"/>
    </location>
</feature>
<dbReference type="PANTHER" id="PTHR43364:SF6">
    <property type="entry name" value="OXIDOREDUCTASE-RELATED"/>
    <property type="match status" value="1"/>
</dbReference>
<accession>A0AA41UI03</accession>
<sequence>MTRIGTSDLDVFPLALGGNTFGWTSDEAASHAVLDAFVGAGGNFIDTADGYSAWAPGNHGGESETIIGSWLAAGGHRDDVVIGTKVSQHPDFRGLSARNVAAAAAASLTRLGTDRIDLYYAHFDDANTPLEETVTAFNDLVAAGSIRYVGVSNYSAARVSEWIEIATRNGFALPVALQPHYNLVHRQPFEREQLPVVQQNHLGVVPYFALASGFLTGKYRTLADLEGSARRQMAGGYLNAAGLAVVAVLDTVAQAHGVSLATIALAWLRARPGVVAPLASARTVGQLPDLMAAATLTLTSEETEALDAASARVPE</sequence>
<dbReference type="GO" id="GO:0016491">
    <property type="term" value="F:oxidoreductase activity"/>
    <property type="evidence" value="ECO:0007669"/>
    <property type="project" value="UniProtKB-KW"/>
</dbReference>
<dbReference type="PROSITE" id="PS00062">
    <property type="entry name" value="ALDOKETO_REDUCTASE_2"/>
    <property type="match status" value="1"/>
</dbReference>
<dbReference type="PANTHER" id="PTHR43364">
    <property type="entry name" value="NADH-SPECIFIC METHYLGLYOXAL REDUCTASE-RELATED"/>
    <property type="match status" value="1"/>
</dbReference>
<comment type="caution">
    <text evidence="3">The sequence shown here is derived from an EMBL/GenBank/DDBJ whole genome shotgun (WGS) entry which is preliminary data.</text>
</comment>
<dbReference type="SUPFAM" id="SSF51430">
    <property type="entry name" value="NAD(P)-linked oxidoreductase"/>
    <property type="match status" value="1"/>
</dbReference>
<reference evidence="3" key="1">
    <citation type="submission" date="2022-03" db="EMBL/GenBank/DDBJ databases">
        <title>Cryobacterium sp. nov. strain ZS14-85, isolated from Antarctic soil.</title>
        <authorList>
            <person name="Li J."/>
            <person name="Niu G."/>
        </authorList>
    </citation>
    <scope>NUCLEOTIDE SEQUENCE</scope>
    <source>
        <strain evidence="3">ZS14-85</strain>
    </source>
</reference>
<dbReference type="RefSeq" id="WP_243012626.1">
    <property type="nucleotide sequence ID" value="NZ_JALGAR010000004.1"/>
</dbReference>
<dbReference type="InterPro" id="IPR036812">
    <property type="entry name" value="NAD(P)_OxRdtase_dom_sf"/>
</dbReference>
<dbReference type="FunFam" id="3.20.20.100:FF:000004">
    <property type="entry name" value="Oxidoreductase, aldo/keto reductase"/>
    <property type="match status" value="1"/>
</dbReference>
<evidence type="ECO:0000313" key="4">
    <source>
        <dbReference type="Proteomes" id="UP001165341"/>
    </source>
</evidence>
<dbReference type="CDD" id="cd19081">
    <property type="entry name" value="AKR_AKR9C1"/>
    <property type="match status" value="1"/>
</dbReference>
<organism evidence="3 4">
    <name type="scientific">Cryobacterium zhongshanensis</name>
    <dbReference type="NCBI Taxonomy" id="2928153"/>
    <lineage>
        <taxon>Bacteria</taxon>
        <taxon>Bacillati</taxon>
        <taxon>Actinomycetota</taxon>
        <taxon>Actinomycetes</taxon>
        <taxon>Micrococcales</taxon>
        <taxon>Microbacteriaceae</taxon>
        <taxon>Cryobacterium</taxon>
    </lineage>
</organism>
<protein>
    <submittedName>
        <fullName evidence="3">Aldo/keto reductase</fullName>
    </submittedName>
</protein>